<sequence length="138" mass="15720">MKPKFNPNKIGSGELRTPVSFYQYAPSNGPEPGEGALAQVYECFAEVYSASMKDIEILNSGREQQQLKFMNTKNAVTINIRDSFGEYFPDTEHYAELEDDRYSKIIDGQRSYIRFNVIDVRPNLKNNDLITVLLAVIT</sequence>
<reference evidence="1 2" key="1">
    <citation type="submission" date="2016-08" db="EMBL/GenBank/DDBJ databases">
        <title>Complete genome sequence of Bacillus muralis G25-68, a strain with toxicity to nematodes.</title>
        <authorList>
            <person name="Zheng Z."/>
        </authorList>
    </citation>
    <scope>NUCLEOTIDE SEQUENCE [LARGE SCALE GENOMIC DNA]</scope>
    <source>
        <strain evidence="1 2">G25-68</strain>
    </source>
</reference>
<dbReference type="Proteomes" id="UP000077926">
    <property type="component" value="Chromosome"/>
</dbReference>
<dbReference type="EMBL" id="CP017080">
    <property type="protein sequence ID" value="AOH53348.1"/>
    <property type="molecule type" value="Genomic_DNA"/>
</dbReference>
<name>A0A1B3XJF2_9BACI</name>
<proteinExistence type="predicted"/>
<evidence type="ECO:0000313" key="2">
    <source>
        <dbReference type="Proteomes" id="UP000077926"/>
    </source>
</evidence>
<dbReference type="RefSeq" id="WP_064463948.1">
    <property type="nucleotide sequence ID" value="NZ_CP017080.1"/>
</dbReference>
<dbReference type="STRING" id="264697.ABE28_003210"/>
<accession>A0A1B3XJF2</accession>
<dbReference type="KEGG" id="bmur:ABE28_003210"/>
<keyword evidence="2" id="KW-1185">Reference proteome</keyword>
<gene>
    <name evidence="1" type="ORF">ABE28_003210</name>
</gene>
<evidence type="ECO:0008006" key="3">
    <source>
        <dbReference type="Google" id="ProtNLM"/>
    </source>
</evidence>
<dbReference type="OrthoDB" id="2224466at2"/>
<dbReference type="AlphaFoldDB" id="A0A1B3XJF2"/>
<organism evidence="1 2">
    <name type="scientific">Peribacillus muralis</name>
    <dbReference type="NCBI Taxonomy" id="264697"/>
    <lineage>
        <taxon>Bacteria</taxon>
        <taxon>Bacillati</taxon>
        <taxon>Bacillota</taxon>
        <taxon>Bacilli</taxon>
        <taxon>Bacillales</taxon>
        <taxon>Bacillaceae</taxon>
        <taxon>Peribacillus</taxon>
    </lineage>
</organism>
<evidence type="ECO:0000313" key="1">
    <source>
        <dbReference type="EMBL" id="AOH53348.1"/>
    </source>
</evidence>
<protein>
    <recommendedName>
        <fullName evidence="3">Phage head-tail adapter protein</fullName>
    </recommendedName>
</protein>